<dbReference type="GO" id="GO:0005737">
    <property type="term" value="C:cytoplasm"/>
    <property type="evidence" value="ECO:0007669"/>
    <property type="project" value="UniProtKB-SubCell"/>
</dbReference>
<gene>
    <name evidence="5" type="ORF">PHET_08869</name>
</gene>
<dbReference type="PROSITE" id="PS50010">
    <property type="entry name" value="DH_2"/>
    <property type="match status" value="1"/>
</dbReference>
<dbReference type="SUPFAM" id="SSF48065">
    <property type="entry name" value="DBL homology domain (DH-domain)"/>
    <property type="match status" value="1"/>
</dbReference>
<dbReference type="Pfam" id="PF00621">
    <property type="entry name" value="RhoGEF"/>
    <property type="match status" value="1"/>
</dbReference>
<keyword evidence="2" id="KW-0963">Cytoplasm</keyword>
<dbReference type="Proteomes" id="UP000748531">
    <property type="component" value="Unassembled WGS sequence"/>
</dbReference>
<evidence type="ECO:0000259" key="4">
    <source>
        <dbReference type="PROSITE" id="PS50010"/>
    </source>
</evidence>
<evidence type="ECO:0000313" key="6">
    <source>
        <dbReference type="Proteomes" id="UP000748531"/>
    </source>
</evidence>
<sequence length="303" mass="34796">MEATIQARAEHSNSQDGFTHPNIRHSFTRRNYNWIQQLFAKASIPQDVHQEHGHSSNQAPCHSSDIALKVINETKFTLDLQSPAVSKNLFERMHIVREFYGGECANLNDLTTVIKNYMEPLRLFKILEPIEVHQIFYTIDKISPFFEDLITSLSEVIETCQGVPPIGKVFLKWLGIAQHRCPVSGTSQSQPANVLSSSEDGIEKFSPMVEAIIDYTAHLYEARECHEAICKHKPEFTDFLTRCNSTTFSKRLDLWHFLDCPRRRITRYPLLFGRLLNLVSKCCLVLICCFNNLYSSIHSFITT</sequence>
<dbReference type="SMART" id="SM00325">
    <property type="entry name" value="RhoGEF"/>
    <property type="match status" value="1"/>
</dbReference>
<protein>
    <recommendedName>
        <fullName evidence="4">DH domain-containing protein</fullName>
    </recommendedName>
</protein>
<keyword evidence="6" id="KW-1185">Reference proteome</keyword>
<feature type="domain" description="DH" evidence="4">
    <location>
        <begin position="91"/>
        <end position="303"/>
    </location>
</feature>
<comment type="caution">
    <text evidence="5">The sequence shown here is derived from an EMBL/GenBank/DDBJ whole genome shotgun (WGS) entry which is preliminary data.</text>
</comment>
<dbReference type="AlphaFoldDB" id="A0A8J4TC97"/>
<dbReference type="InterPro" id="IPR000219">
    <property type="entry name" value="DH_dom"/>
</dbReference>
<reference evidence="5" key="1">
    <citation type="submission" date="2019-05" db="EMBL/GenBank/DDBJ databases">
        <title>Annotation for the trematode Paragonimus heterotremus.</title>
        <authorList>
            <person name="Choi Y.-J."/>
        </authorList>
    </citation>
    <scope>NUCLEOTIDE SEQUENCE</scope>
    <source>
        <strain evidence="5">LC</strain>
    </source>
</reference>
<proteinExistence type="predicted"/>
<dbReference type="GO" id="GO:0035025">
    <property type="term" value="P:positive regulation of Rho protein signal transduction"/>
    <property type="evidence" value="ECO:0007669"/>
    <property type="project" value="TreeGrafter"/>
</dbReference>
<evidence type="ECO:0000313" key="5">
    <source>
        <dbReference type="EMBL" id="KAF5398219.1"/>
    </source>
</evidence>
<dbReference type="PANTHER" id="PTHR46006">
    <property type="entry name" value="RHO GUANINE NUCLEOTIDE EXCHANGE FACTOR AT 64C, ISOFORM A"/>
    <property type="match status" value="1"/>
</dbReference>
<dbReference type="InterPro" id="IPR051480">
    <property type="entry name" value="Endocytic_GEF_Adapter"/>
</dbReference>
<feature type="region of interest" description="Disordered" evidence="3">
    <location>
        <begin position="1"/>
        <end position="22"/>
    </location>
</feature>
<evidence type="ECO:0000256" key="3">
    <source>
        <dbReference type="SAM" id="MobiDB-lite"/>
    </source>
</evidence>
<dbReference type="EMBL" id="LUCH01005254">
    <property type="protein sequence ID" value="KAF5398219.1"/>
    <property type="molecule type" value="Genomic_DNA"/>
</dbReference>
<evidence type="ECO:0000256" key="2">
    <source>
        <dbReference type="ARBA" id="ARBA00022490"/>
    </source>
</evidence>
<organism evidence="5 6">
    <name type="scientific">Paragonimus heterotremus</name>
    <dbReference type="NCBI Taxonomy" id="100268"/>
    <lineage>
        <taxon>Eukaryota</taxon>
        <taxon>Metazoa</taxon>
        <taxon>Spiralia</taxon>
        <taxon>Lophotrochozoa</taxon>
        <taxon>Platyhelminthes</taxon>
        <taxon>Trematoda</taxon>
        <taxon>Digenea</taxon>
        <taxon>Plagiorchiida</taxon>
        <taxon>Troglotremata</taxon>
        <taxon>Troglotrematidae</taxon>
        <taxon>Paragonimus</taxon>
    </lineage>
</organism>
<dbReference type="PANTHER" id="PTHR46006:SF8">
    <property type="entry name" value="DH DOMAIN-CONTAINING PROTEIN"/>
    <property type="match status" value="1"/>
</dbReference>
<name>A0A8J4TC97_9TREM</name>
<dbReference type="OrthoDB" id="6277666at2759"/>
<dbReference type="Gene3D" id="1.20.900.10">
    <property type="entry name" value="Dbl homology (DH) domain"/>
    <property type="match status" value="1"/>
</dbReference>
<dbReference type="InterPro" id="IPR035899">
    <property type="entry name" value="DBL_dom_sf"/>
</dbReference>
<dbReference type="GO" id="GO:0005085">
    <property type="term" value="F:guanyl-nucleotide exchange factor activity"/>
    <property type="evidence" value="ECO:0007669"/>
    <property type="project" value="InterPro"/>
</dbReference>
<comment type="subcellular location">
    <subcellularLocation>
        <location evidence="1">Cytoplasm</location>
    </subcellularLocation>
</comment>
<accession>A0A8J4TC97</accession>
<evidence type="ECO:0000256" key="1">
    <source>
        <dbReference type="ARBA" id="ARBA00004496"/>
    </source>
</evidence>